<dbReference type="Proteomes" id="UP001320702">
    <property type="component" value="Unassembled WGS sequence"/>
</dbReference>
<dbReference type="RefSeq" id="WP_260278353.1">
    <property type="nucleotide sequence ID" value="NZ_JANAVZ010000011.1"/>
</dbReference>
<keyword evidence="6" id="KW-0175">Coiled coil</keyword>
<evidence type="ECO:0000256" key="5">
    <source>
        <dbReference type="ARBA" id="ARBA00023136"/>
    </source>
</evidence>
<protein>
    <submittedName>
        <fullName evidence="10">Wzz/FepE/Etk N-terminal domain-containing protein</fullName>
    </submittedName>
</protein>
<keyword evidence="2" id="KW-1003">Cell membrane</keyword>
<evidence type="ECO:0000259" key="8">
    <source>
        <dbReference type="Pfam" id="PF02706"/>
    </source>
</evidence>
<keyword evidence="3 7" id="KW-0812">Transmembrane</keyword>
<feature type="coiled-coil region" evidence="6">
    <location>
        <begin position="277"/>
        <end position="304"/>
    </location>
</feature>
<keyword evidence="4 7" id="KW-1133">Transmembrane helix</keyword>
<evidence type="ECO:0000313" key="10">
    <source>
        <dbReference type="EMBL" id="MCT4334440.1"/>
    </source>
</evidence>
<feature type="domain" description="Polysaccharide chain length determinant N-terminal" evidence="8">
    <location>
        <begin position="17"/>
        <end position="102"/>
    </location>
</feature>
<dbReference type="PANTHER" id="PTHR32309:SF13">
    <property type="entry name" value="FERRIC ENTEROBACTIN TRANSPORT PROTEIN FEPE"/>
    <property type="match status" value="1"/>
</dbReference>
<organism evidence="10 11">
    <name type="scientific">Paracoccus maritimus</name>
    <dbReference type="NCBI Taxonomy" id="2933292"/>
    <lineage>
        <taxon>Bacteria</taxon>
        <taxon>Pseudomonadati</taxon>
        <taxon>Pseudomonadota</taxon>
        <taxon>Alphaproteobacteria</taxon>
        <taxon>Rhodobacterales</taxon>
        <taxon>Paracoccaceae</taxon>
        <taxon>Paracoccus</taxon>
    </lineage>
</organism>
<dbReference type="InterPro" id="IPR050445">
    <property type="entry name" value="Bact_polysacc_biosynth/exp"/>
</dbReference>
<feature type="transmembrane region" description="Helical" evidence="7">
    <location>
        <begin position="27"/>
        <end position="47"/>
    </location>
</feature>
<dbReference type="PANTHER" id="PTHR32309">
    <property type="entry name" value="TYROSINE-PROTEIN KINASE"/>
    <property type="match status" value="1"/>
</dbReference>
<dbReference type="Pfam" id="PF02706">
    <property type="entry name" value="Wzz"/>
    <property type="match status" value="1"/>
</dbReference>
<evidence type="ECO:0000256" key="4">
    <source>
        <dbReference type="ARBA" id="ARBA00022989"/>
    </source>
</evidence>
<accession>A0ABT2KD14</accession>
<comment type="subcellular location">
    <subcellularLocation>
        <location evidence="1">Cell membrane</location>
        <topology evidence="1">Multi-pass membrane protein</topology>
    </subcellularLocation>
</comment>
<evidence type="ECO:0000256" key="3">
    <source>
        <dbReference type="ARBA" id="ARBA00022692"/>
    </source>
</evidence>
<evidence type="ECO:0000256" key="1">
    <source>
        <dbReference type="ARBA" id="ARBA00004651"/>
    </source>
</evidence>
<evidence type="ECO:0000313" key="11">
    <source>
        <dbReference type="Proteomes" id="UP001320702"/>
    </source>
</evidence>
<reference evidence="10 11" key="1">
    <citation type="submission" date="2022-04" db="EMBL/GenBank/DDBJ databases">
        <title>Paracoccus sp. YLB-12 draft genome sequence.</title>
        <authorList>
            <person name="Yu L."/>
        </authorList>
    </citation>
    <scope>NUCLEOTIDE SEQUENCE [LARGE SCALE GENOMIC DNA]</scope>
    <source>
        <strain evidence="10 11">YLB-12</strain>
    </source>
</reference>
<comment type="caution">
    <text evidence="10">The sequence shown here is derived from an EMBL/GenBank/DDBJ whole genome shotgun (WGS) entry which is preliminary data.</text>
</comment>
<evidence type="ECO:0000259" key="9">
    <source>
        <dbReference type="Pfam" id="PF13807"/>
    </source>
</evidence>
<feature type="domain" description="Tyrosine-protein kinase G-rich" evidence="9">
    <location>
        <begin position="349"/>
        <end position="429"/>
    </location>
</feature>
<keyword evidence="11" id="KW-1185">Reference proteome</keyword>
<keyword evidence="5 7" id="KW-0472">Membrane</keyword>
<dbReference type="EMBL" id="JANAVZ010000011">
    <property type="protein sequence ID" value="MCT4334440.1"/>
    <property type="molecule type" value="Genomic_DNA"/>
</dbReference>
<gene>
    <name evidence="10" type="ORF">MU516_16400</name>
</gene>
<name>A0ABT2KD14_9RHOB</name>
<evidence type="ECO:0000256" key="7">
    <source>
        <dbReference type="SAM" id="Phobius"/>
    </source>
</evidence>
<feature type="transmembrane region" description="Helical" evidence="7">
    <location>
        <begin position="408"/>
        <end position="427"/>
    </location>
</feature>
<dbReference type="InterPro" id="IPR003856">
    <property type="entry name" value="LPS_length_determ_N"/>
</dbReference>
<proteinExistence type="predicted"/>
<dbReference type="InterPro" id="IPR032807">
    <property type="entry name" value="GNVR"/>
</dbReference>
<dbReference type="Pfam" id="PF13807">
    <property type="entry name" value="GNVR"/>
    <property type="match status" value="1"/>
</dbReference>
<evidence type="ECO:0000256" key="6">
    <source>
        <dbReference type="SAM" id="Coils"/>
    </source>
</evidence>
<dbReference type="Pfam" id="PF23607">
    <property type="entry name" value="WZC_N"/>
    <property type="match status" value="1"/>
</dbReference>
<sequence length="439" mass="49585">MPTQKTDLQDDVFYATNITTAIWRRRWPIALVAALSMAMGIAVAFSLSDRYRSYAQIRVEKVSPVSSGVSGLAILGGGESEIETEIFALKSRKILGQLIDDLNLRIYAQPDAPPFYQRLPVFGKYFHDDTAPSAVIKVDLLDVPENWQGKEFFLTYEGEDSFNFRLPDETALEGRVGEPLTHPKSGLTLTVASLSGPVGQDFTLRKDRFFSTLAWLQKNLEVFQVRRTDLVTLSMTDFDAERSQKILAAALDVYSAFNNDYVVEKAQKRLDHVEGELPVAMKAIDEAEEALKEFQEESRMIDVQIQTEYLLKLLAENEALLRQDQRPAEQERLEEIRDEIMKSLGEIPNTQQQMLNLQRDIEIAQEIYIGLMKVVQEQRVQRASAYGTVRILDEPLADDRPVGRGRSIIILAVTFLGTILAMVVAIAKAHRRREDSSIA</sequence>
<evidence type="ECO:0000256" key="2">
    <source>
        <dbReference type="ARBA" id="ARBA00022475"/>
    </source>
</evidence>